<evidence type="ECO:0000256" key="1">
    <source>
        <dbReference type="ARBA" id="ARBA00022490"/>
    </source>
</evidence>
<keyword evidence="1" id="KW-0963">Cytoplasm</keyword>
<keyword evidence="3 6" id="KW-0012">Acyltransferase</keyword>
<dbReference type="PANTHER" id="PTHR34069">
    <property type="entry name" value="3-OXOACYL-[ACYL-CARRIER-PROTEIN] SYNTHASE 3"/>
    <property type="match status" value="1"/>
</dbReference>
<feature type="domain" description="Beta-ketoacyl-[acyl-carrier-protein] synthase III N-terminal" evidence="5">
    <location>
        <begin position="114"/>
        <end position="196"/>
    </location>
</feature>
<feature type="domain" description="Beta-ketoacyl-[acyl-carrier-protein] synthase III C-terminal" evidence="4">
    <location>
        <begin position="248"/>
        <end position="337"/>
    </location>
</feature>
<dbReference type="GO" id="GO:0006633">
    <property type="term" value="P:fatty acid biosynthetic process"/>
    <property type="evidence" value="ECO:0007669"/>
    <property type="project" value="InterPro"/>
</dbReference>
<dbReference type="SUPFAM" id="SSF53901">
    <property type="entry name" value="Thiolase-like"/>
    <property type="match status" value="1"/>
</dbReference>
<dbReference type="Gene3D" id="3.40.47.10">
    <property type="match status" value="1"/>
</dbReference>
<dbReference type="InterPro" id="IPR013747">
    <property type="entry name" value="ACP_syn_III_C"/>
</dbReference>
<evidence type="ECO:0000256" key="3">
    <source>
        <dbReference type="ARBA" id="ARBA00023315"/>
    </source>
</evidence>
<dbReference type="PANTHER" id="PTHR34069:SF2">
    <property type="entry name" value="BETA-KETOACYL-[ACYL-CARRIER-PROTEIN] SYNTHASE III"/>
    <property type="match status" value="1"/>
</dbReference>
<dbReference type="Pfam" id="PF08541">
    <property type="entry name" value="ACP_syn_III_C"/>
    <property type="match status" value="1"/>
</dbReference>
<dbReference type="InterPro" id="IPR013751">
    <property type="entry name" value="ACP_syn_III_N"/>
</dbReference>
<protein>
    <submittedName>
        <fullName evidence="6">3-oxoacyl-[acyl-carrier-protein] synthase-3</fullName>
        <ecNumber evidence="6">2.3.1.180</ecNumber>
    </submittedName>
</protein>
<dbReference type="Proteomes" id="UP000556436">
    <property type="component" value="Unassembled WGS sequence"/>
</dbReference>
<dbReference type="RefSeq" id="WP_184735823.1">
    <property type="nucleotide sequence ID" value="NZ_BMRW01000007.1"/>
</dbReference>
<dbReference type="NCBIfam" id="NF006829">
    <property type="entry name" value="PRK09352.1"/>
    <property type="match status" value="1"/>
</dbReference>
<evidence type="ECO:0000313" key="6">
    <source>
        <dbReference type="EMBL" id="MBB4888298.1"/>
    </source>
</evidence>
<evidence type="ECO:0000259" key="5">
    <source>
        <dbReference type="Pfam" id="PF08545"/>
    </source>
</evidence>
<dbReference type="AlphaFoldDB" id="A0A7W7LEM0"/>
<evidence type="ECO:0000256" key="2">
    <source>
        <dbReference type="ARBA" id="ARBA00022679"/>
    </source>
</evidence>
<name>A0A7W7LEM0_STRNE</name>
<gene>
    <name evidence="6" type="ORF">FHS38_004367</name>
</gene>
<proteinExistence type="predicted"/>
<dbReference type="GO" id="GO:0044550">
    <property type="term" value="P:secondary metabolite biosynthetic process"/>
    <property type="evidence" value="ECO:0007669"/>
    <property type="project" value="TreeGrafter"/>
</dbReference>
<keyword evidence="7" id="KW-1185">Reference proteome</keyword>
<dbReference type="GO" id="GO:0033818">
    <property type="term" value="F:beta-ketoacyl-acyl-carrier-protein synthase III activity"/>
    <property type="evidence" value="ECO:0007669"/>
    <property type="project" value="UniProtKB-EC"/>
</dbReference>
<dbReference type="InterPro" id="IPR016039">
    <property type="entry name" value="Thiolase-like"/>
</dbReference>
<comment type="caution">
    <text evidence="6">The sequence shown here is derived from an EMBL/GenBank/DDBJ whole genome shotgun (WGS) entry which is preliminary data.</text>
</comment>
<organism evidence="6 7">
    <name type="scientific">Streptomyces netropsis</name>
    <name type="common">Streptoverticillium netropsis</name>
    <dbReference type="NCBI Taxonomy" id="55404"/>
    <lineage>
        <taxon>Bacteria</taxon>
        <taxon>Bacillati</taxon>
        <taxon>Actinomycetota</taxon>
        <taxon>Actinomycetes</taxon>
        <taxon>Kitasatosporales</taxon>
        <taxon>Streptomycetaceae</taxon>
        <taxon>Streptomyces</taxon>
    </lineage>
</organism>
<dbReference type="Pfam" id="PF08545">
    <property type="entry name" value="ACP_syn_III"/>
    <property type="match status" value="1"/>
</dbReference>
<dbReference type="CDD" id="cd00830">
    <property type="entry name" value="KAS_III"/>
    <property type="match status" value="1"/>
</dbReference>
<evidence type="ECO:0000313" key="7">
    <source>
        <dbReference type="Proteomes" id="UP000556436"/>
    </source>
</evidence>
<dbReference type="GO" id="GO:0004315">
    <property type="term" value="F:3-oxoacyl-[acyl-carrier-protein] synthase activity"/>
    <property type="evidence" value="ECO:0007669"/>
    <property type="project" value="InterPro"/>
</dbReference>
<evidence type="ECO:0000259" key="4">
    <source>
        <dbReference type="Pfam" id="PF08541"/>
    </source>
</evidence>
<accession>A0A7W7LEM0</accession>
<reference evidence="6 7" key="1">
    <citation type="submission" date="2020-08" db="EMBL/GenBank/DDBJ databases">
        <title>Genomic Encyclopedia of Type Strains, Phase III (KMG-III): the genomes of soil and plant-associated and newly described type strains.</title>
        <authorList>
            <person name="Whitman W."/>
        </authorList>
    </citation>
    <scope>NUCLEOTIDE SEQUENCE [LARGE SCALE GENOMIC DNA]</scope>
    <source>
        <strain evidence="6 7">CECT 3265</strain>
    </source>
</reference>
<dbReference type="EC" id="2.3.1.180" evidence="6"/>
<dbReference type="EMBL" id="JACHJG010000009">
    <property type="protein sequence ID" value="MBB4888298.1"/>
    <property type="molecule type" value="Genomic_DNA"/>
</dbReference>
<keyword evidence="2 6" id="KW-0808">Transferase</keyword>
<sequence length="359" mass="36989">MTVYSPATTATGITGTGSYLPAEIVPNAVVADRAGVTADWIVQKTGILERRHAAPHEATSDLAYAAARAAMDDAGITERDIAWVIVATSTPDHPQPATACLVQDRLGATQAAAFDINAVCAGFVFALQTGAQLLAGVGERTTAKYALVIGADVYSRILDHTDRRTAVLFGDGAGAVVLGPARPGYGILGTGTSTDGSLHGLIGVQAGGSRHPASAGTLADGQHFFKMRGREVRAFVNERLPLAVQGVLDAHGVDPAQVKHFIPHQANGVMVGEVIPRLGLPNAHAHLPVDLHANTGAASIPLALDHARRAGALADGELMLLAGFGGGMGVGTALLRWDAEPPCRHARHAARELAGSVAR</sequence>